<organism evidence="2 3">
    <name type="scientific">Apiospora phragmitis</name>
    <dbReference type="NCBI Taxonomy" id="2905665"/>
    <lineage>
        <taxon>Eukaryota</taxon>
        <taxon>Fungi</taxon>
        <taxon>Dikarya</taxon>
        <taxon>Ascomycota</taxon>
        <taxon>Pezizomycotina</taxon>
        <taxon>Sordariomycetes</taxon>
        <taxon>Xylariomycetidae</taxon>
        <taxon>Amphisphaeriales</taxon>
        <taxon>Apiosporaceae</taxon>
        <taxon>Apiospora</taxon>
    </lineage>
</organism>
<protein>
    <submittedName>
        <fullName evidence="2">NAD(P)-binding Rossmann-fold containing protein</fullName>
    </submittedName>
</protein>
<dbReference type="Pfam" id="PF22917">
    <property type="entry name" value="PRISE"/>
    <property type="match status" value="1"/>
</dbReference>
<dbReference type="RefSeq" id="XP_066719315.1">
    <property type="nucleotide sequence ID" value="XM_066855037.1"/>
</dbReference>
<dbReference type="GeneID" id="92088100"/>
<dbReference type="Gene3D" id="3.40.50.720">
    <property type="entry name" value="NAD(P)-binding Rossmann-like Domain"/>
    <property type="match status" value="1"/>
</dbReference>
<evidence type="ECO:0000259" key="1">
    <source>
        <dbReference type="Pfam" id="PF22917"/>
    </source>
</evidence>
<evidence type="ECO:0000313" key="3">
    <source>
        <dbReference type="Proteomes" id="UP001480595"/>
    </source>
</evidence>
<dbReference type="EMBL" id="JAQQWL010000004">
    <property type="protein sequence ID" value="KAK8076356.1"/>
    <property type="molecule type" value="Genomic_DNA"/>
</dbReference>
<accession>A0ABR1W1A9</accession>
<proteinExistence type="predicted"/>
<gene>
    <name evidence="2" type="ORF">PG994_003628</name>
</gene>
<dbReference type="PANTHER" id="PTHR32487:SF0">
    <property type="entry name" value="3-OXO-DELTA(4,5)-STEROID 5-BETA-REDUCTASE"/>
    <property type="match status" value="1"/>
</dbReference>
<comment type="caution">
    <text evidence="2">The sequence shown here is derived from an EMBL/GenBank/DDBJ whole genome shotgun (WGS) entry which is preliminary data.</text>
</comment>
<evidence type="ECO:0000313" key="2">
    <source>
        <dbReference type="EMBL" id="KAK8076356.1"/>
    </source>
</evidence>
<dbReference type="Proteomes" id="UP001480595">
    <property type="component" value="Unassembled WGS sequence"/>
</dbReference>
<dbReference type="PANTHER" id="PTHR32487">
    <property type="entry name" value="3-OXO-DELTA(4,5)-STEROID 5-BETA-REDUCTASE"/>
    <property type="match status" value="1"/>
</dbReference>
<keyword evidence="3" id="KW-1185">Reference proteome</keyword>
<dbReference type="InterPro" id="IPR036291">
    <property type="entry name" value="NAD(P)-bd_dom_sf"/>
</dbReference>
<feature type="domain" description="PRISE-like Rossmann-fold" evidence="1">
    <location>
        <begin position="53"/>
        <end position="378"/>
    </location>
</feature>
<dbReference type="SUPFAM" id="SSF51735">
    <property type="entry name" value="NAD(P)-binding Rossmann-fold domains"/>
    <property type="match status" value="1"/>
</dbReference>
<name>A0ABR1W1A9_9PEZI</name>
<sequence>MASVAAPLWDICNTTTSDDWASIIFTSRSAFKPTVADPRIRFIAIDFLHDVPDLVKHMQEVCRLVTHAYFCSYLHKDDFTESYAANKALFASFLSALDQTTPKLENVTLQTGGKYYKLHVEPVPSPAREDDPRRHGPLENFYFPQEDLLAEMSQRSGGGNSNKAPRWSWNVVRPGPIIGVNAQPLGLNVGLIMAVYFLIGRELGTESPMPTNRRYWGGADDASYAPLIADLAVFVSTHPNCANEAFNVANGDSFNWRHMWPRLAASLGARADPEQCFANPTPEEGSRGALQLDGWSFADWCRNKRPVWDALCERQGLPGAKATFDLAGWEVGDFLFRRTWSTTLSVDKSCRYGWTGHIDSYQAFVNTFDKFRELRLIPK</sequence>
<dbReference type="InterPro" id="IPR055222">
    <property type="entry name" value="PRISE-like_Rossmann-fold"/>
</dbReference>
<reference evidence="2 3" key="1">
    <citation type="submission" date="2023-01" db="EMBL/GenBank/DDBJ databases">
        <title>Analysis of 21 Apiospora genomes using comparative genomics revels a genus with tremendous synthesis potential of carbohydrate active enzymes and secondary metabolites.</title>
        <authorList>
            <person name="Sorensen T."/>
        </authorList>
    </citation>
    <scope>NUCLEOTIDE SEQUENCE [LARGE SCALE GENOMIC DNA]</scope>
    <source>
        <strain evidence="2 3">CBS 135458</strain>
    </source>
</reference>